<organism evidence="1 2">
    <name type="scientific">Spiromyces aspiralis</name>
    <dbReference type="NCBI Taxonomy" id="68401"/>
    <lineage>
        <taxon>Eukaryota</taxon>
        <taxon>Fungi</taxon>
        <taxon>Fungi incertae sedis</taxon>
        <taxon>Zoopagomycota</taxon>
        <taxon>Kickxellomycotina</taxon>
        <taxon>Kickxellomycetes</taxon>
        <taxon>Kickxellales</taxon>
        <taxon>Kickxellaceae</taxon>
        <taxon>Spiromyces</taxon>
    </lineage>
</organism>
<evidence type="ECO:0000313" key="2">
    <source>
        <dbReference type="Proteomes" id="UP001145114"/>
    </source>
</evidence>
<evidence type="ECO:0000313" key="1">
    <source>
        <dbReference type="EMBL" id="KAJ1676239.1"/>
    </source>
</evidence>
<keyword evidence="2" id="KW-1185">Reference proteome</keyword>
<protein>
    <submittedName>
        <fullName evidence="1">Uncharacterized protein</fullName>
    </submittedName>
</protein>
<comment type="caution">
    <text evidence="1">The sequence shown here is derived from an EMBL/GenBank/DDBJ whole genome shotgun (WGS) entry which is preliminary data.</text>
</comment>
<reference evidence="1" key="1">
    <citation type="submission" date="2022-06" db="EMBL/GenBank/DDBJ databases">
        <title>Phylogenomic reconstructions and comparative analyses of Kickxellomycotina fungi.</title>
        <authorList>
            <person name="Reynolds N.K."/>
            <person name="Stajich J.E."/>
            <person name="Barry K."/>
            <person name="Grigoriev I.V."/>
            <person name="Crous P."/>
            <person name="Smith M.E."/>
        </authorList>
    </citation>
    <scope>NUCLEOTIDE SEQUENCE</scope>
    <source>
        <strain evidence="1">RSA 2271</strain>
    </source>
</reference>
<name>A0ACC1HQK7_9FUNG</name>
<gene>
    <name evidence="1" type="ORF">EV182_008591</name>
</gene>
<proteinExistence type="predicted"/>
<dbReference type="EMBL" id="JAMZIH010004519">
    <property type="protein sequence ID" value="KAJ1676239.1"/>
    <property type="molecule type" value="Genomic_DNA"/>
</dbReference>
<dbReference type="Proteomes" id="UP001145114">
    <property type="component" value="Unassembled WGS sequence"/>
</dbReference>
<accession>A0ACC1HQK7</accession>
<feature type="non-terminal residue" evidence="1">
    <location>
        <position position="1"/>
    </location>
</feature>
<sequence length="197" mass="22600">GEAGQVRRSKRTRIKPLEYWRNEHIVYKIKKDEESGTVIPAFEKIASPSKNEDELRKKAPKRRRTTAKRKPKERRWARGQRSDSETDDYSASEEDGKGSAAVRKSPVDLNQPPHIEGVVLNEYGEEVTQSIVCAHSNVNMVQPENLSGVMEIGHIFKQVHDTYQFLNSGFIKLFPRQSKPARRSDEKAIVFYVVRGH</sequence>
<feature type="non-terminal residue" evidence="1">
    <location>
        <position position="197"/>
    </location>
</feature>